<keyword evidence="8" id="KW-0067">ATP-binding</keyword>
<evidence type="ECO:0000256" key="3">
    <source>
        <dbReference type="ARBA" id="ARBA00019010"/>
    </source>
</evidence>
<evidence type="ECO:0000256" key="6">
    <source>
        <dbReference type="ARBA" id="ARBA00022723"/>
    </source>
</evidence>
<comment type="caution">
    <text evidence="11">The sequence shown here is derived from an EMBL/GenBank/DDBJ whole genome shotgun (WGS) entry which is preliminary data.</text>
</comment>
<proteinExistence type="inferred from homology"/>
<keyword evidence="9" id="KW-0460">Magnesium</keyword>
<keyword evidence="6" id="KW-0479">Metal-binding</keyword>
<dbReference type="SUPFAM" id="SSF52540">
    <property type="entry name" value="P-loop containing nucleoside triphosphate hydrolases"/>
    <property type="match status" value="1"/>
</dbReference>
<evidence type="ECO:0000313" key="11">
    <source>
        <dbReference type="EMBL" id="GGL62788.1"/>
    </source>
</evidence>
<evidence type="ECO:0000256" key="9">
    <source>
        <dbReference type="ARBA" id="ARBA00022842"/>
    </source>
</evidence>
<dbReference type="AlphaFoldDB" id="A0A917S7B6"/>
<evidence type="ECO:0000256" key="1">
    <source>
        <dbReference type="ARBA" id="ARBA00004496"/>
    </source>
</evidence>
<reference evidence="11" key="1">
    <citation type="journal article" date="2014" name="Int. J. Syst. Evol. Microbiol.">
        <title>Complete genome sequence of Corynebacterium casei LMG S-19264T (=DSM 44701T), isolated from a smear-ripened cheese.</title>
        <authorList>
            <consortium name="US DOE Joint Genome Institute (JGI-PGF)"/>
            <person name="Walter F."/>
            <person name="Albersmeier A."/>
            <person name="Kalinowski J."/>
            <person name="Ruckert C."/>
        </authorList>
    </citation>
    <scope>NUCLEOTIDE SEQUENCE</scope>
    <source>
        <strain evidence="11">JCM 15325</strain>
    </source>
</reference>
<dbReference type="Pfam" id="PF02367">
    <property type="entry name" value="TsaE"/>
    <property type="match status" value="1"/>
</dbReference>
<comment type="subcellular location">
    <subcellularLocation>
        <location evidence="1">Cytoplasm</location>
    </subcellularLocation>
</comment>
<evidence type="ECO:0000256" key="5">
    <source>
        <dbReference type="ARBA" id="ARBA00022694"/>
    </source>
</evidence>
<evidence type="ECO:0000256" key="4">
    <source>
        <dbReference type="ARBA" id="ARBA00022490"/>
    </source>
</evidence>
<dbReference type="EMBL" id="BMOK01000016">
    <property type="protein sequence ID" value="GGL62788.1"/>
    <property type="molecule type" value="Genomic_DNA"/>
</dbReference>
<evidence type="ECO:0000256" key="10">
    <source>
        <dbReference type="ARBA" id="ARBA00032441"/>
    </source>
</evidence>
<dbReference type="NCBIfam" id="TIGR00150">
    <property type="entry name" value="T6A_YjeE"/>
    <property type="match status" value="1"/>
</dbReference>
<keyword evidence="4" id="KW-0963">Cytoplasm</keyword>
<organism evidence="11 12">
    <name type="scientific">Sporolactobacillus putidus</name>
    <dbReference type="NCBI Taxonomy" id="492735"/>
    <lineage>
        <taxon>Bacteria</taxon>
        <taxon>Bacillati</taxon>
        <taxon>Bacillota</taxon>
        <taxon>Bacilli</taxon>
        <taxon>Bacillales</taxon>
        <taxon>Sporolactobacillaceae</taxon>
        <taxon>Sporolactobacillus</taxon>
    </lineage>
</organism>
<dbReference type="Gene3D" id="3.40.50.300">
    <property type="entry name" value="P-loop containing nucleotide triphosphate hydrolases"/>
    <property type="match status" value="1"/>
</dbReference>
<protein>
    <recommendedName>
        <fullName evidence="3">tRNA threonylcarbamoyladenosine biosynthesis protein TsaE</fullName>
    </recommendedName>
    <alternativeName>
        <fullName evidence="10">t(6)A37 threonylcarbamoyladenosine biosynthesis protein TsaE</fullName>
    </alternativeName>
</protein>
<evidence type="ECO:0000256" key="2">
    <source>
        <dbReference type="ARBA" id="ARBA00007599"/>
    </source>
</evidence>
<dbReference type="GO" id="GO:0005737">
    <property type="term" value="C:cytoplasm"/>
    <property type="evidence" value="ECO:0007669"/>
    <property type="project" value="UniProtKB-SubCell"/>
</dbReference>
<evidence type="ECO:0000313" key="12">
    <source>
        <dbReference type="Proteomes" id="UP000654670"/>
    </source>
</evidence>
<dbReference type="Proteomes" id="UP000654670">
    <property type="component" value="Unassembled WGS sequence"/>
</dbReference>
<dbReference type="PANTHER" id="PTHR33540">
    <property type="entry name" value="TRNA THREONYLCARBAMOYLADENOSINE BIOSYNTHESIS PROTEIN TSAE"/>
    <property type="match status" value="1"/>
</dbReference>
<dbReference type="PANTHER" id="PTHR33540:SF2">
    <property type="entry name" value="TRNA THREONYLCARBAMOYLADENOSINE BIOSYNTHESIS PROTEIN TSAE"/>
    <property type="match status" value="1"/>
</dbReference>
<comment type="similarity">
    <text evidence="2">Belongs to the TsaE family.</text>
</comment>
<keyword evidence="7" id="KW-0547">Nucleotide-binding</keyword>
<name>A0A917S7B6_9BACL</name>
<dbReference type="GO" id="GO:0005524">
    <property type="term" value="F:ATP binding"/>
    <property type="evidence" value="ECO:0007669"/>
    <property type="project" value="UniProtKB-KW"/>
</dbReference>
<dbReference type="InterPro" id="IPR003442">
    <property type="entry name" value="T6A_TsaE"/>
</dbReference>
<dbReference type="GO" id="GO:0046872">
    <property type="term" value="F:metal ion binding"/>
    <property type="evidence" value="ECO:0007669"/>
    <property type="project" value="UniProtKB-KW"/>
</dbReference>
<keyword evidence="5" id="KW-0819">tRNA processing</keyword>
<dbReference type="RefSeq" id="WP_188804555.1">
    <property type="nucleotide sequence ID" value="NZ_BMOK01000016.1"/>
</dbReference>
<reference evidence="11" key="2">
    <citation type="submission" date="2020-09" db="EMBL/GenBank/DDBJ databases">
        <authorList>
            <person name="Sun Q."/>
            <person name="Ohkuma M."/>
        </authorList>
    </citation>
    <scope>NUCLEOTIDE SEQUENCE</scope>
    <source>
        <strain evidence="11">JCM 15325</strain>
    </source>
</reference>
<keyword evidence="12" id="KW-1185">Reference proteome</keyword>
<sequence length="155" mass="17624">MHQWICHSPEETMAFSEKIAGYLRSGDVLTLSGDLGAGKTVFTKGLARGLGISEQISSPTFTIVKEHTGGRVPLYHMDVYRISDDEDIGLEDYFDREGIAVIEWAENIPSWLPEDYLSVAIKRIDDHDRELTLIPHGRRVESLYREILENERTCD</sequence>
<dbReference type="InterPro" id="IPR027417">
    <property type="entry name" value="P-loop_NTPase"/>
</dbReference>
<evidence type="ECO:0000256" key="8">
    <source>
        <dbReference type="ARBA" id="ARBA00022840"/>
    </source>
</evidence>
<gene>
    <name evidence="11" type="primary">tsaE</name>
    <name evidence="11" type="ORF">GCM10007968_28410</name>
</gene>
<dbReference type="GO" id="GO:0002949">
    <property type="term" value="P:tRNA threonylcarbamoyladenosine modification"/>
    <property type="evidence" value="ECO:0007669"/>
    <property type="project" value="InterPro"/>
</dbReference>
<evidence type="ECO:0000256" key="7">
    <source>
        <dbReference type="ARBA" id="ARBA00022741"/>
    </source>
</evidence>
<accession>A0A917S7B6</accession>